<gene>
    <name evidence="7" type="ORF">D5400_18700</name>
</gene>
<name>A0A3S9B824_9HYPH</name>
<keyword evidence="8" id="KW-1185">Reference proteome</keyword>
<dbReference type="PROSITE" id="PS00198">
    <property type="entry name" value="4FE4S_FER_1"/>
    <property type="match status" value="3"/>
</dbReference>
<dbReference type="Gene3D" id="3.30.70.20">
    <property type="match status" value="3"/>
</dbReference>
<keyword evidence="1" id="KW-0004">4Fe-4S</keyword>
<proteinExistence type="predicted"/>
<dbReference type="GO" id="GO:0046872">
    <property type="term" value="F:metal ion binding"/>
    <property type="evidence" value="ECO:0007669"/>
    <property type="project" value="UniProtKB-KW"/>
</dbReference>
<accession>A0A3S9B824</accession>
<evidence type="ECO:0000313" key="7">
    <source>
        <dbReference type="EMBL" id="AZN73047.1"/>
    </source>
</evidence>
<dbReference type="PANTHER" id="PTHR43687">
    <property type="entry name" value="ADENYLYLSULFATE REDUCTASE, BETA SUBUNIT"/>
    <property type="match status" value="1"/>
</dbReference>
<keyword evidence="4" id="KW-0411">Iron-sulfur</keyword>
<dbReference type="InterPro" id="IPR017900">
    <property type="entry name" value="4Fe4S_Fe_S_CS"/>
</dbReference>
<evidence type="ECO:0000313" key="8">
    <source>
        <dbReference type="Proteomes" id="UP000268192"/>
    </source>
</evidence>
<evidence type="ECO:0000256" key="5">
    <source>
        <dbReference type="SAM" id="MobiDB-lite"/>
    </source>
</evidence>
<feature type="domain" description="4Fe-4S ferredoxin-type" evidence="6">
    <location>
        <begin position="498"/>
        <end position="527"/>
    </location>
</feature>
<protein>
    <submittedName>
        <fullName evidence="7">4Fe-4S dicluster domain-containing protein</fullName>
    </submittedName>
</protein>
<feature type="region of interest" description="Disordered" evidence="5">
    <location>
        <begin position="639"/>
        <end position="661"/>
    </location>
</feature>
<evidence type="ECO:0000256" key="2">
    <source>
        <dbReference type="ARBA" id="ARBA00022723"/>
    </source>
</evidence>
<dbReference type="Pfam" id="PF13187">
    <property type="entry name" value="Fer4_9"/>
    <property type="match status" value="1"/>
</dbReference>
<dbReference type="PANTHER" id="PTHR43687:SF4">
    <property type="entry name" value="BLR5484 PROTEIN"/>
    <property type="match status" value="1"/>
</dbReference>
<sequence length="661" mass="70618">MALDEGSIARGCAGSFERADQLCRHESTRFAAALQDGGPITVACTQEEPLFAEMAEDAGFTGALSFVNIREQAGWSAEGRQAGPKMAALLAAAAVDMPPISTVSLESQGVTLVLGRDETAIEVAARLADHLDITVLLVDPKDVTPPAKTVFPVLKGRVRNASGHLGAFELTIDDYALPSPSSRSKLIFGVARNGAESSCDLIIDLTGDRPLLSADDLRDGYLRVDPRDNAAIERLILKASGLVGIFDKPRYVTFDASICAHSRSTITGCTRCLDLCPTGAITPAGDHVAIDAAICAGCGQCAGACPTGAVSYALPPVDAVTEKLRVMLSAYFKAGGTRPAILLHDGDHGAPLIDALARFGQGLPARVIPLLVNEITQAGPELLAAAVAYGADRVFLASRARPKHDLSGLTAILAMTNRIFSELGYGDDLVQLIETDDPDQLGEALAAPGAMPARTAVPASFLPPPEKRGLLELAFRELHRAAPSPVDVIALERGAPFGGIEVDVDGCTLCLSCVSACPANAITDNPDRPTLRFSESLCVQCGLCEATCPEDVITLAPRLDFTAWAEPKRLLKEEEPHHCIECGKAFGTRSTINRVIEKLESHWMFSGPEGEQRRRVLEMCEDCRVAVVVKESFDPHQAETRTVRTTDDYLREREERNQSRH</sequence>
<dbReference type="AlphaFoldDB" id="A0A3S9B824"/>
<dbReference type="InterPro" id="IPR017896">
    <property type="entry name" value="4Fe4S_Fe-S-bd"/>
</dbReference>
<evidence type="ECO:0000256" key="3">
    <source>
        <dbReference type="ARBA" id="ARBA00023004"/>
    </source>
</evidence>
<dbReference type="SUPFAM" id="SSF54862">
    <property type="entry name" value="4Fe-4S ferredoxins"/>
    <property type="match status" value="1"/>
</dbReference>
<keyword evidence="3" id="KW-0408">Iron</keyword>
<feature type="domain" description="4Fe-4S ferredoxin-type" evidence="6">
    <location>
        <begin position="529"/>
        <end position="558"/>
    </location>
</feature>
<evidence type="ECO:0000256" key="1">
    <source>
        <dbReference type="ARBA" id="ARBA00022485"/>
    </source>
</evidence>
<dbReference type="GO" id="GO:0051539">
    <property type="term" value="F:4 iron, 4 sulfur cluster binding"/>
    <property type="evidence" value="ECO:0007669"/>
    <property type="project" value="UniProtKB-KW"/>
</dbReference>
<organism evidence="7 8">
    <name type="scientific">Georhizobium profundi</name>
    <dbReference type="NCBI Taxonomy" id="2341112"/>
    <lineage>
        <taxon>Bacteria</taxon>
        <taxon>Pseudomonadati</taxon>
        <taxon>Pseudomonadota</taxon>
        <taxon>Alphaproteobacteria</taxon>
        <taxon>Hyphomicrobiales</taxon>
        <taxon>Rhizobiaceae</taxon>
        <taxon>Georhizobium</taxon>
    </lineage>
</organism>
<dbReference type="PROSITE" id="PS51379">
    <property type="entry name" value="4FE4S_FER_2"/>
    <property type="match status" value="3"/>
</dbReference>
<evidence type="ECO:0000256" key="4">
    <source>
        <dbReference type="ARBA" id="ARBA00023014"/>
    </source>
</evidence>
<dbReference type="Proteomes" id="UP000268192">
    <property type="component" value="Chromosome"/>
</dbReference>
<dbReference type="Pfam" id="PF12838">
    <property type="entry name" value="Fer4_7"/>
    <property type="match status" value="1"/>
</dbReference>
<dbReference type="EMBL" id="CP032509">
    <property type="protein sequence ID" value="AZN73047.1"/>
    <property type="molecule type" value="Genomic_DNA"/>
</dbReference>
<dbReference type="KEGG" id="abaw:D5400_18700"/>
<feature type="domain" description="4Fe-4S ferredoxin-type" evidence="6">
    <location>
        <begin position="286"/>
        <end position="315"/>
    </location>
</feature>
<reference evidence="7 8" key="1">
    <citation type="submission" date="2018-09" db="EMBL/GenBank/DDBJ databases">
        <title>Marinorhizobium profundi gen. nov., sp. nov., isolated from a deep-sea sediment sample from the New Britain Trench and proposal of Marinorhizobiaceae fam. nov. in the order Rhizobiales of the class Alphaproteobacteria.</title>
        <authorList>
            <person name="Cao J."/>
        </authorList>
    </citation>
    <scope>NUCLEOTIDE SEQUENCE [LARGE SCALE GENOMIC DNA]</scope>
    <source>
        <strain evidence="7 8">WS11</strain>
    </source>
</reference>
<dbReference type="InterPro" id="IPR050572">
    <property type="entry name" value="Fe-S_Ferredoxin"/>
</dbReference>
<dbReference type="OrthoDB" id="9800445at2"/>
<evidence type="ECO:0000259" key="6">
    <source>
        <dbReference type="PROSITE" id="PS51379"/>
    </source>
</evidence>
<keyword evidence="2" id="KW-0479">Metal-binding</keyword>